<gene>
    <name evidence="3" type="ORF">SNAT2548_LOCUS17766</name>
</gene>
<evidence type="ECO:0000313" key="3">
    <source>
        <dbReference type="EMBL" id="CAE7339515.1"/>
    </source>
</evidence>
<proteinExistence type="predicted"/>
<feature type="chain" id="PRO_5032918910" description="Rhamnogalacturonase A/B/Epimerase-like pectate lyase domain-containing protein" evidence="1">
    <location>
        <begin position="28"/>
        <end position="513"/>
    </location>
</feature>
<feature type="domain" description="Rhamnogalacturonase A/B/Epimerase-like pectate lyase" evidence="2">
    <location>
        <begin position="79"/>
        <end position="139"/>
    </location>
</feature>
<comment type="caution">
    <text evidence="3">The sequence shown here is derived from an EMBL/GenBank/DDBJ whole genome shotgun (WGS) entry which is preliminary data.</text>
</comment>
<dbReference type="Pfam" id="PF12708">
    <property type="entry name" value="Pect-lyase_RHGA_epim"/>
    <property type="match status" value="1"/>
</dbReference>
<dbReference type="OrthoDB" id="1046782at2759"/>
<dbReference type="InterPro" id="IPR012334">
    <property type="entry name" value="Pectin_lyas_fold"/>
</dbReference>
<dbReference type="EMBL" id="CAJNDS010002123">
    <property type="protein sequence ID" value="CAE7339515.1"/>
    <property type="molecule type" value="Genomic_DNA"/>
</dbReference>
<dbReference type="InterPro" id="IPR024535">
    <property type="entry name" value="RHGA/B-epi-like_pectate_lyase"/>
</dbReference>
<accession>A0A812PMA3</accession>
<feature type="signal peptide" evidence="1">
    <location>
        <begin position="1"/>
        <end position="27"/>
    </location>
</feature>
<evidence type="ECO:0000313" key="4">
    <source>
        <dbReference type="Proteomes" id="UP000604046"/>
    </source>
</evidence>
<dbReference type="Proteomes" id="UP000604046">
    <property type="component" value="Unassembled WGS sequence"/>
</dbReference>
<keyword evidence="4" id="KW-1185">Reference proteome</keyword>
<dbReference type="AlphaFoldDB" id="A0A812PMA3"/>
<sequence>MAMRSLPELFWLSVLLLLSNVVPAVDGAHRFRHELQDRPMGMASFTSIGHVLPTAMRTMPGVNQHAPAAQESSAPGGHFNVLAFGAKGDGATDDTEAFAKALKAASDAGGGHVYAPPAEYLLKGNLTIPGGVALKGSYQVVPSHDCRSGRWANLTFNDGSVLIPTGGRGVPCDIDCTDAFIAVQANGVLQGFTIVYKEQERQALPVSYPWTIFMNGNNAAVTDVELLGSWNGLAAVGAHRHYVARLQGQPINIGVFVDETYDIGRLEDIHFNPWFSSSQPFVGYQTTFGRAFVMGRSDWYVFNTFAFGYAIGYHFIERAKGSMNGNFLGIGMDLATNASVQVDQSQAYGILITNGEFTAFCDNGGFCQRRDASPRHVVVGPANVGAVKFVNSAFWGPAVQVAQTAGAGTVTFSQCHFDAWDNHLSSDGKSYTHNGTAAIDQQGGTLIVTTSEFTGGFNRPAHVEVGERASKTIFTENIVRGVLNVVKTGGKGKVIVSNNADDSADDSIDEAVV</sequence>
<keyword evidence="1" id="KW-0732">Signal</keyword>
<dbReference type="SUPFAM" id="SSF51126">
    <property type="entry name" value="Pectin lyase-like"/>
    <property type="match status" value="1"/>
</dbReference>
<dbReference type="InterPro" id="IPR011050">
    <property type="entry name" value="Pectin_lyase_fold/virulence"/>
</dbReference>
<organism evidence="3 4">
    <name type="scientific">Symbiodinium natans</name>
    <dbReference type="NCBI Taxonomy" id="878477"/>
    <lineage>
        <taxon>Eukaryota</taxon>
        <taxon>Sar</taxon>
        <taxon>Alveolata</taxon>
        <taxon>Dinophyceae</taxon>
        <taxon>Suessiales</taxon>
        <taxon>Symbiodiniaceae</taxon>
        <taxon>Symbiodinium</taxon>
    </lineage>
</organism>
<evidence type="ECO:0000259" key="2">
    <source>
        <dbReference type="Pfam" id="PF12708"/>
    </source>
</evidence>
<name>A0A812PMA3_9DINO</name>
<evidence type="ECO:0000256" key="1">
    <source>
        <dbReference type="SAM" id="SignalP"/>
    </source>
</evidence>
<reference evidence="3" key="1">
    <citation type="submission" date="2021-02" db="EMBL/GenBank/DDBJ databases">
        <authorList>
            <person name="Dougan E. K."/>
            <person name="Rhodes N."/>
            <person name="Thang M."/>
            <person name="Chan C."/>
        </authorList>
    </citation>
    <scope>NUCLEOTIDE SEQUENCE</scope>
</reference>
<dbReference type="Gene3D" id="2.160.20.10">
    <property type="entry name" value="Single-stranded right-handed beta-helix, Pectin lyase-like"/>
    <property type="match status" value="1"/>
</dbReference>
<protein>
    <recommendedName>
        <fullName evidence="2">Rhamnogalacturonase A/B/Epimerase-like pectate lyase domain-containing protein</fullName>
    </recommendedName>
</protein>